<name>A0A4Y2W7E5_ARAVE</name>
<organism evidence="3 4">
    <name type="scientific">Araneus ventricosus</name>
    <name type="common">Orbweaver spider</name>
    <name type="synonym">Epeira ventricosa</name>
    <dbReference type="NCBI Taxonomy" id="182803"/>
    <lineage>
        <taxon>Eukaryota</taxon>
        <taxon>Metazoa</taxon>
        <taxon>Ecdysozoa</taxon>
        <taxon>Arthropoda</taxon>
        <taxon>Chelicerata</taxon>
        <taxon>Arachnida</taxon>
        <taxon>Araneae</taxon>
        <taxon>Araneomorphae</taxon>
        <taxon>Entelegynae</taxon>
        <taxon>Araneoidea</taxon>
        <taxon>Araneidae</taxon>
        <taxon>Araneus</taxon>
    </lineage>
</organism>
<protein>
    <submittedName>
        <fullName evidence="3">Uncharacterized protein</fullName>
    </submittedName>
</protein>
<sequence>MPHLKKSVTFPEAYRKTFHNKTEKRVKRNGTERCIPAYPWCNQRPPKDKTFLRGSFFILSTLCYFQRAYPLLTKRSQNNNQIEKRNKKLASFRPESTKASISSCPPFSAVLNIVSPLLSRSVSD</sequence>
<accession>A0A4Y2W7E5</accession>
<proteinExistence type="predicted"/>
<evidence type="ECO:0000313" key="4">
    <source>
        <dbReference type="Proteomes" id="UP000499080"/>
    </source>
</evidence>
<gene>
    <name evidence="2" type="ORF">AVEN_113870_1</name>
    <name evidence="3" type="ORF">AVEN_117355_1</name>
</gene>
<evidence type="ECO:0000313" key="3">
    <source>
        <dbReference type="EMBL" id="GBO33325.1"/>
    </source>
</evidence>
<dbReference type="AlphaFoldDB" id="A0A4Y2W7E5"/>
<feature type="region of interest" description="Disordered" evidence="1">
    <location>
        <begin position="78"/>
        <end position="102"/>
    </location>
</feature>
<evidence type="ECO:0000313" key="2">
    <source>
        <dbReference type="EMBL" id="GBO33311.1"/>
    </source>
</evidence>
<comment type="caution">
    <text evidence="3">The sequence shown here is derived from an EMBL/GenBank/DDBJ whole genome shotgun (WGS) entry which is preliminary data.</text>
</comment>
<dbReference type="EMBL" id="BGPR01056884">
    <property type="protein sequence ID" value="GBO33325.1"/>
    <property type="molecule type" value="Genomic_DNA"/>
</dbReference>
<keyword evidence="4" id="KW-1185">Reference proteome</keyword>
<dbReference type="Proteomes" id="UP000499080">
    <property type="component" value="Unassembled WGS sequence"/>
</dbReference>
<dbReference type="EMBL" id="BGPR01056872">
    <property type="protein sequence ID" value="GBO33311.1"/>
    <property type="molecule type" value="Genomic_DNA"/>
</dbReference>
<evidence type="ECO:0000256" key="1">
    <source>
        <dbReference type="SAM" id="MobiDB-lite"/>
    </source>
</evidence>
<reference evidence="3 4" key="1">
    <citation type="journal article" date="2019" name="Sci. Rep.">
        <title>Orb-weaving spider Araneus ventricosus genome elucidates the spidroin gene catalogue.</title>
        <authorList>
            <person name="Kono N."/>
            <person name="Nakamura H."/>
            <person name="Ohtoshi R."/>
            <person name="Moran D.A.P."/>
            <person name="Shinohara A."/>
            <person name="Yoshida Y."/>
            <person name="Fujiwara M."/>
            <person name="Mori M."/>
            <person name="Tomita M."/>
            <person name="Arakawa K."/>
        </authorList>
    </citation>
    <scope>NUCLEOTIDE SEQUENCE [LARGE SCALE GENOMIC DNA]</scope>
</reference>